<dbReference type="InterPro" id="IPR005119">
    <property type="entry name" value="LysR_subst-bd"/>
</dbReference>
<dbReference type="RefSeq" id="WP_115936594.1">
    <property type="nucleotide sequence ID" value="NZ_QRDW01000004.1"/>
</dbReference>
<keyword evidence="2" id="KW-0805">Transcription regulation</keyword>
<dbReference type="Proteomes" id="UP000256845">
    <property type="component" value="Unassembled WGS sequence"/>
</dbReference>
<dbReference type="InterPro" id="IPR036388">
    <property type="entry name" value="WH-like_DNA-bd_sf"/>
</dbReference>
<evidence type="ECO:0000256" key="1">
    <source>
        <dbReference type="ARBA" id="ARBA00009437"/>
    </source>
</evidence>
<evidence type="ECO:0000313" key="7">
    <source>
        <dbReference type="Proteomes" id="UP000256845"/>
    </source>
</evidence>
<dbReference type="Pfam" id="PF03466">
    <property type="entry name" value="LysR_substrate"/>
    <property type="match status" value="1"/>
</dbReference>
<dbReference type="InterPro" id="IPR000847">
    <property type="entry name" value="LysR_HTH_N"/>
</dbReference>
<evidence type="ECO:0000256" key="4">
    <source>
        <dbReference type="ARBA" id="ARBA00023163"/>
    </source>
</evidence>
<proteinExistence type="inferred from homology"/>
<dbReference type="SUPFAM" id="SSF46785">
    <property type="entry name" value="Winged helix' DNA-binding domain"/>
    <property type="match status" value="1"/>
</dbReference>
<dbReference type="Pfam" id="PF00126">
    <property type="entry name" value="HTH_1"/>
    <property type="match status" value="1"/>
</dbReference>
<dbReference type="InterPro" id="IPR050950">
    <property type="entry name" value="HTH-type_LysR_regulators"/>
</dbReference>
<dbReference type="GO" id="GO:0003700">
    <property type="term" value="F:DNA-binding transcription factor activity"/>
    <property type="evidence" value="ECO:0007669"/>
    <property type="project" value="InterPro"/>
</dbReference>
<dbReference type="PROSITE" id="PS50931">
    <property type="entry name" value="HTH_LYSR"/>
    <property type="match status" value="1"/>
</dbReference>
<dbReference type="PANTHER" id="PTHR30419:SF8">
    <property type="entry name" value="NITROGEN ASSIMILATION TRANSCRIPTIONAL ACTIVATOR-RELATED"/>
    <property type="match status" value="1"/>
</dbReference>
<evidence type="ECO:0000256" key="2">
    <source>
        <dbReference type="ARBA" id="ARBA00023015"/>
    </source>
</evidence>
<keyword evidence="7" id="KW-1185">Reference proteome</keyword>
<gene>
    <name evidence="6" type="ORF">DFP90_10465</name>
</gene>
<keyword evidence="4" id="KW-0804">Transcription</keyword>
<dbReference type="Gene3D" id="3.40.190.290">
    <property type="match status" value="1"/>
</dbReference>
<dbReference type="AlphaFoldDB" id="A0A3D9HMS6"/>
<comment type="similarity">
    <text evidence="1">Belongs to the LysR transcriptional regulatory family.</text>
</comment>
<dbReference type="EMBL" id="QRDW01000004">
    <property type="protein sequence ID" value="RED50793.1"/>
    <property type="molecule type" value="Genomic_DNA"/>
</dbReference>
<dbReference type="SUPFAM" id="SSF53850">
    <property type="entry name" value="Periplasmic binding protein-like II"/>
    <property type="match status" value="1"/>
</dbReference>
<dbReference type="PANTHER" id="PTHR30419">
    <property type="entry name" value="HTH-TYPE TRANSCRIPTIONAL REGULATOR YBHD"/>
    <property type="match status" value="1"/>
</dbReference>
<sequence length="300" mass="32885">MPIFTQSARCFIAVTQAGSIRKAAGLLNTSPSSVNRQIKQLEYEMKVELFDRKPDGMQMTAAGEILLADLQEAMLGHNRARNAISALKGMQGGHVILGVVECLAADFAPDLLADLATAFPGLSFDLRIGRTAELSDRLAKGELDVILAFNVPTFAEIITEHISHWPVGLVSHQKTGEGDIALEEVSNLPLVQLEQSFGVQASLTEMMNRKGFQPRLIGQCNSIAAVKGLVRRGRGAAILTRLDVYRELTLKELHFRAIDAEMPLTEPLSLCVARNRKLLFDRDAVLARIIGRLEALMMNE</sequence>
<keyword evidence="3" id="KW-0238">DNA-binding</keyword>
<dbReference type="Gene3D" id="1.10.10.10">
    <property type="entry name" value="Winged helix-like DNA-binding domain superfamily/Winged helix DNA-binding domain"/>
    <property type="match status" value="1"/>
</dbReference>
<dbReference type="InterPro" id="IPR036390">
    <property type="entry name" value="WH_DNA-bd_sf"/>
</dbReference>
<protein>
    <submittedName>
        <fullName evidence="6">LysR family transcriptional regulator</fullName>
    </submittedName>
</protein>
<organism evidence="6 7">
    <name type="scientific">Aestuariispira insulae</name>
    <dbReference type="NCBI Taxonomy" id="1461337"/>
    <lineage>
        <taxon>Bacteria</taxon>
        <taxon>Pseudomonadati</taxon>
        <taxon>Pseudomonadota</taxon>
        <taxon>Alphaproteobacteria</taxon>
        <taxon>Rhodospirillales</taxon>
        <taxon>Kiloniellaceae</taxon>
        <taxon>Aestuariispira</taxon>
    </lineage>
</organism>
<evidence type="ECO:0000256" key="3">
    <source>
        <dbReference type="ARBA" id="ARBA00023125"/>
    </source>
</evidence>
<comment type="caution">
    <text evidence="6">The sequence shown here is derived from an EMBL/GenBank/DDBJ whole genome shotgun (WGS) entry which is preliminary data.</text>
</comment>
<dbReference type="GO" id="GO:0005829">
    <property type="term" value="C:cytosol"/>
    <property type="evidence" value="ECO:0007669"/>
    <property type="project" value="TreeGrafter"/>
</dbReference>
<reference evidence="6 7" key="1">
    <citation type="submission" date="2018-07" db="EMBL/GenBank/DDBJ databases">
        <title>Genomic Encyclopedia of Type Strains, Phase III (KMG-III): the genomes of soil and plant-associated and newly described type strains.</title>
        <authorList>
            <person name="Whitman W."/>
        </authorList>
    </citation>
    <scope>NUCLEOTIDE SEQUENCE [LARGE SCALE GENOMIC DNA]</scope>
    <source>
        <strain evidence="6 7">CECT 8488</strain>
    </source>
</reference>
<accession>A0A3D9HMS6</accession>
<evidence type="ECO:0000313" key="6">
    <source>
        <dbReference type="EMBL" id="RED50793.1"/>
    </source>
</evidence>
<evidence type="ECO:0000259" key="5">
    <source>
        <dbReference type="PROSITE" id="PS50931"/>
    </source>
</evidence>
<dbReference type="CDD" id="cd05466">
    <property type="entry name" value="PBP2_LTTR_substrate"/>
    <property type="match status" value="1"/>
</dbReference>
<dbReference type="GO" id="GO:0003677">
    <property type="term" value="F:DNA binding"/>
    <property type="evidence" value="ECO:0007669"/>
    <property type="project" value="UniProtKB-KW"/>
</dbReference>
<name>A0A3D9HMS6_9PROT</name>
<dbReference type="OrthoDB" id="5297263at2"/>
<feature type="domain" description="HTH lysR-type" evidence="5">
    <location>
        <begin position="1"/>
        <end position="60"/>
    </location>
</feature>